<dbReference type="EMBL" id="QLLL01000015">
    <property type="protein sequence ID" value="RAI97536.1"/>
    <property type="molecule type" value="Genomic_DNA"/>
</dbReference>
<dbReference type="OrthoDB" id="9785372at2"/>
<dbReference type="InterPro" id="IPR036291">
    <property type="entry name" value="NAD(P)-bd_dom_sf"/>
</dbReference>
<protein>
    <recommendedName>
        <fullName evidence="1">NAD(P)-binding domain-containing protein</fullName>
    </recommendedName>
</protein>
<dbReference type="InterPro" id="IPR051606">
    <property type="entry name" value="Polyketide_Oxido-like"/>
</dbReference>
<dbReference type="AlphaFoldDB" id="A0A327Q6R3"/>
<proteinExistence type="predicted"/>
<dbReference type="CDD" id="cd05244">
    <property type="entry name" value="BVR-B_like_SDR_a"/>
    <property type="match status" value="1"/>
</dbReference>
<evidence type="ECO:0000313" key="2">
    <source>
        <dbReference type="EMBL" id="RAI97536.1"/>
    </source>
</evidence>
<organism evidence="2 3">
    <name type="scientific">Chitinophaga skermanii</name>
    <dbReference type="NCBI Taxonomy" id="331697"/>
    <lineage>
        <taxon>Bacteria</taxon>
        <taxon>Pseudomonadati</taxon>
        <taxon>Bacteroidota</taxon>
        <taxon>Chitinophagia</taxon>
        <taxon>Chitinophagales</taxon>
        <taxon>Chitinophagaceae</taxon>
        <taxon>Chitinophaga</taxon>
    </lineage>
</organism>
<accession>A0A327Q6R3</accession>
<comment type="caution">
    <text evidence="2">The sequence shown here is derived from an EMBL/GenBank/DDBJ whole genome shotgun (WGS) entry which is preliminary data.</text>
</comment>
<feature type="domain" description="NAD(P)-binding" evidence="1">
    <location>
        <begin position="7"/>
        <end position="202"/>
    </location>
</feature>
<dbReference type="Pfam" id="PF13460">
    <property type="entry name" value="NAD_binding_10"/>
    <property type="match status" value="1"/>
</dbReference>
<keyword evidence="3" id="KW-1185">Reference proteome</keyword>
<dbReference type="Gene3D" id="3.40.50.720">
    <property type="entry name" value="NAD(P)-binding Rossmann-like Domain"/>
    <property type="match status" value="1"/>
</dbReference>
<name>A0A327Q6R3_9BACT</name>
<dbReference type="PANTHER" id="PTHR43355">
    <property type="entry name" value="FLAVIN REDUCTASE (NADPH)"/>
    <property type="match status" value="1"/>
</dbReference>
<evidence type="ECO:0000313" key="3">
    <source>
        <dbReference type="Proteomes" id="UP000249547"/>
    </source>
</evidence>
<dbReference type="GO" id="GO:0016646">
    <property type="term" value="F:oxidoreductase activity, acting on the CH-NH group of donors, NAD or NADP as acceptor"/>
    <property type="evidence" value="ECO:0007669"/>
    <property type="project" value="TreeGrafter"/>
</dbReference>
<dbReference type="SUPFAM" id="SSF51735">
    <property type="entry name" value="NAD(P)-binding Rossmann-fold domains"/>
    <property type="match status" value="1"/>
</dbReference>
<dbReference type="InterPro" id="IPR016040">
    <property type="entry name" value="NAD(P)-bd_dom"/>
</dbReference>
<dbReference type="PANTHER" id="PTHR43355:SF2">
    <property type="entry name" value="FLAVIN REDUCTASE (NADPH)"/>
    <property type="match status" value="1"/>
</dbReference>
<reference evidence="2 3" key="1">
    <citation type="submission" date="2018-06" db="EMBL/GenBank/DDBJ databases">
        <title>Genomic Encyclopedia of Archaeal and Bacterial Type Strains, Phase II (KMG-II): from individual species to whole genera.</title>
        <authorList>
            <person name="Goeker M."/>
        </authorList>
    </citation>
    <scope>NUCLEOTIDE SEQUENCE [LARGE SCALE GENOMIC DNA]</scope>
    <source>
        <strain evidence="2 3">DSM 23857</strain>
    </source>
</reference>
<dbReference type="Proteomes" id="UP000249547">
    <property type="component" value="Unassembled WGS sequence"/>
</dbReference>
<dbReference type="RefSeq" id="WP_111600420.1">
    <property type="nucleotide sequence ID" value="NZ_QLLL01000015.1"/>
</dbReference>
<gene>
    <name evidence="2" type="ORF">LX64_05040</name>
</gene>
<sequence length="217" mass="23656">MKVALIGASGFVGATVLNELISRGHDVIAIARNIEKIDATSDKLTKVQADVFDAAKLADILQPADVVISAYNSGWTNPHIYDDFLKGAHAIQQAAKTAGNKRLIVIGGAGSLYIAEGVQLIDTPEFPEAFKPGASAAREYLNQLREEKELPWTFLSPAIEMHHGIERKRTGTYRSGLENPVFNAEGRSWITVDDLAVAIVDEAENAQHIQQRFTVAY</sequence>
<evidence type="ECO:0000259" key="1">
    <source>
        <dbReference type="Pfam" id="PF13460"/>
    </source>
</evidence>